<dbReference type="Proteomes" id="UP000825008">
    <property type="component" value="Chromosome"/>
</dbReference>
<feature type="chain" id="PRO_5040921601" description="PEP-CTERM sorting domain-containing protein" evidence="1">
    <location>
        <begin position="30"/>
        <end position="167"/>
    </location>
</feature>
<keyword evidence="1" id="KW-0732">Signal</keyword>
<dbReference type="KEGG" id="mher:K3U94_14700"/>
<dbReference type="EMBL" id="CP080997">
    <property type="protein sequence ID" value="QZA06283.1"/>
    <property type="molecule type" value="Genomic_DNA"/>
</dbReference>
<proteinExistence type="predicted"/>
<organism evidence="2 3">
    <name type="scientific">Mycolicibacter heraklionensis</name>
    <dbReference type="NCBI Taxonomy" id="512402"/>
    <lineage>
        <taxon>Bacteria</taxon>
        <taxon>Bacillati</taxon>
        <taxon>Actinomycetota</taxon>
        <taxon>Actinomycetes</taxon>
        <taxon>Mycobacteriales</taxon>
        <taxon>Mycobacteriaceae</taxon>
        <taxon>Mycolicibacter</taxon>
    </lineage>
</organism>
<evidence type="ECO:0008006" key="4">
    <source>
        <dbReference type="Google" id="ProtNLM"/>
    </source>
</evidence>
<evidence type="ECO:0000313" key="3">
    <source>
        <dbReference type="Proteomes" id="UP000825008"/>
    </source>
</evidence>
<protein>
    <recommendedName>
        <fullName evidence="4">PEP-CTERM sorting domain-containing protein</fullName>
    </recommendedName>
</protein>
<name>A0A9X7WDP3_9MYCO</name>
<evidence type="ECO:0000313" key="2">
    <source>
        <dbReference type="EMBL" id="QZA06283.1"/>
    </source>
</evidence>
<gene>
    <name evidence="2" type="ORF">K3U94_14700</name>
</gene>
<reference evidence="2" key="1">
    <citation type="submission" date="2021-08" db="EMBL/GenBank/DDBJ databases">
        <title>Whole genome sequencing of non-tuberculosis mycobacteria type-strains.</title>
        <authorList>
            <person name="Igarashi Y."/>
            <person name="Osugi A."/>
            <person name="Mitarai S."/>
        </authorList>
    </citation>
    <scope>NUCLEOTIDE SEQUENCE</scope>
    <source>
        <strain evidence="2">JCM 30995</strain>
    </source>
</reference>
<dbReference type="AlphaFoldDB" id="A0A9X7WDP3"/>
<feature type="signal peptide" evidence="1">
    <location>
        <begin position="1"/>
        <end position="29"/>
    </location>
</feature>
<evidence type="ECO:0000256" key="1">
    <source>
        <dbReference type="SAM" id="SignalP"/>
    </source>
</evidence>
<sequence length="167" mass="17682">MNTHTIRCATLLGFALGAPLIALATSALAAADPDYVVYEPISSNGPDAGQPGEYFFTGGVKDLSHPTVGIHGDGVVGNWIATNQIFAGLDFYSNTAGYELYVNGADSHDYIEEYSNFVASDATGTELWGNTFTEELNSSGVVIGMSDVIDFGGQDFTLFDTLPSTEF</sequence>
<dbReference type="RefSeq" id="WP_220694182.1">
    <property type="nucleotide sequence ID" value="NZ_CP080997.1"/>
</dbReference>
<accession>A0A9X7WDP3</accession>